<keyword evidence="1" id="KW-0472">Membrane</keyword>
<dbReference type="STRING" id="1177755.A7A08_00611"/>
<keyword evidence="1" id="KW-1133">Transmembrane helix</keyword>
<dbReference type="RefSeq" id="WP_169822904.1">
    <property type="nucleotide sequence ID" value="NZ_MASI01000001.1"/>
</dbReference>
<keyword evidence="3" id="KW-1185">Reference proteome</keyword>
<evidence type="ECO:0000256" key="1">
    <source>
        <dbReference type="SAM" id="Phobius"/>
    </source>
</evidence>
<dbReference type="Proteomes" id="UP000095087">
    <property type="component" value="Unassembled WGS sequence"/>
</dbReference>
<organism evidence="2 3">
    <name type="scientific">Methyloligella halotolerans</name>
    <dbReference type="NCBI Taxonomy" id="1177755"/>
    <lineage>
        <taxon>Bacteria</taxon>
        <taxon>Pseudomonadati</taxon>
        <taxon>Pseudomonadota</taxon>
        <taxon>Alphaproteobacteria</taxon>
        <taxon>Hyphomicrobiales</taxon>
        <taxon>Hyphomicrobiaceae</taxon>
        <taxon>Methyloligella</taxon>
    </lineage>
</organism>
<gene>
    <name evidence="2" type="ORF">A7A08_00611</name>
</gene>
<feature type="transmembrane region" description="Helical" evidence="1">
    <location>
        <begin position="23"/>
        <end position="47"/>
    </location>
</feature>
<sequence length="55" mass="5932">MAHDHTKDELATQEARQGTRPGAMVWVLLISTVVAAVAMYLILAVGWTGPIPWGT</sequence>
<dbReference type="EMBL" id="MASI01000001">
    <property type="protein sequence ID" value="ODA68777.1"/>
    <property type="molecule type" value="Genomic_DNA"/>
</dbReference>
<comment type="caution">
    <text evidence="2">The sequence shown here is derived from an EMBL/GenBank/DDBJ whole genome shotgun (WGS) entry which is preliminary data.</text>
</comment>
<dbReference type="AlphaFoldDB" id="A0A1E2S2R0"/>
<proteinExistence type="predicted"/>
<evidence type="ECO:0000313" key="2">
    <source>
        <dbReference type="EMBL" id="ODA68777.1"/>
    </source>
</evidence>
<reference evidence="2 3" key="1">
    <citation type="submission" date="2016-07" db="EMBL/GenBank/DDBJ databases">
        <title>Draft genome sequence of Methyloligella halotolerans C2T (VKM B-2706T=CCUG 61687T=DSM 25045T), a halotolerant polyhydroxybutyrate accumulating methylotroph.</title>
        <authorList>
            <person name="Vasilenko O.V."/>
            <person name="Doronina N.V."/>
            <person name="Poroshina M.N."/>
            <person name="Tarlachkov S.V."/>
            <person name="Trotsenko Y.A."/>
        </authorList>
    </citation>
    <scope>NUCLEOTIDE SEQUENCE [LARGE SCALE GENOMIC DNA]</scope>
    <source>
        <strain evidence="2 3">VKM B-2706</strain>
    </source>
</reference>
<keyword evidence="1" id="KW-0812">Transmembrane</keyword>
<name>A0A1E2S2R0_9HYPH</name>
<protein>
    <submittedName>
        <fullName evidence="2">Uncharacterized protein</fullName>
    </submittedName>
</protein>
<accession>A0A1E2S2R0</accession>
<evidence type="ECO:0000313" key="3">
    <source>
        <dbReference type="Proteomes" id="UP000095087"/>
    </source>
</evidence>